<accession>A0ACB6YY96</accession>
<sequence length="172" mass="19977">MLNGDTLTRHVHRKCLRILYRICGRQALLPASLEIPLCHDPREHPVCRGGFADVWKTRYDDREVAAKVLRTSLRSNYERIRKRFFQRFCREVLTWKALRHPNVLPLLGVTMTETQFVMVSEWMVKGNINEFVKEDSNADRLGLLGDVVRGLIYMHDQGVIHGDLKGVCFCIL</sequence>
<dbReference type="Proteomes" id="UP000886501">
    <property type="component" value="Unassembled WGS sequence"/>
</dbReference>
<protein>
    <submittedName>
        <fullName evidence="1">Kinase-like protein</fullName>
    </submittedName>
</protein>
<organism evidence="1 2">
    <name type="scientific">Thelephora ganbajun</name>
    <name type="common">Ganba fungus</name>
    <dbReference type="NCBI Taxonomy" id="370292"/>
    <lineage>
        <taxon>Eukaryota</taxon>
        <taxon>Fungi</taxon>
        <taxon>Dikarya</taxon>
        <taxon>Basidiomycota</taxon>
        <taxon>Agaricomycotina</taxon>
        <taxon>Agaricomycetes</taxon>
        <taxon>Thelephorales</taxon>
        <taxon>Thelephoraceae</taxon>
        <taxon>Thelephora</taxon>
    </lineage>
</organism>
<name>A0ACB6YY96_THEGA</name>
<dbReference type="EMBL" id="MU118614">
    <property type="protein sequence ID" value="KAF9642199.1"/>
    <property type="molecule type" value="Genomic_DNA"/>
</dbReference>
<gene>
    <name evidence="1" type="ORF">BDM02DRAFT_3105958</name>
</gene>
<proteinExistence type="predicted"/>
<reference evidence="1" key="1">
    <citation type="submission" date="2019-10" db="EMBL/GenBank/DDBJ databases">
        <authorList>
            <consortium name="DOE Joint Genome Institute"/>
            <person name="Kuo A."/>
            <person name="Miyauchi S."/>
            <person name="Kiss E."/>
            <person name="Drula E."/>
            <person name="Kohler A."/>
            <person name="Sanchez-Garcia M."/>
            <person name="Andreopoulos B."/>
            <person name="Barry K.W."/>
            <person name="Bonito G."/>
            <person name="Buee M."/>
            <person name="Carver A."/>
            <person name="Chen C."/>
            <person name="Cichocki N."/>
            <person name="Clum A."/>
            <person name="Culley D."/>
            <person name="Crous P.W."/>
            <person name="Fauchery L."/>
            <person name="Girlanda M."/>
            <person name="Hayes R."/>
            <person name="Keri Z."/>
            <person name="Labutti K."/>
            <person name="Lipzen A."/>
            <person name="Lombard V."/>
            <person name="Magnuson J."/>
            <person name="Maillard F."/>
            <person name="Morin E."/>
            <person name="Murat C."/>
            <person name="Nolan M."/>
            <person name="Ohm R."/>
            <person name="Pangilinan J."/>
            <person name="Pereira M."/>
            <person name="Perotto S."/>
            <person name="Peter M."/>
            <person name="Riley R."/>
            <person name="Sitrit Y."/>
            <person name="Stielow B."/>
            <person name="Szollosi G."/>
            <person name="Zifcakova L."/>
            <person name="Stursova M."/>
            <person name="Spatafora J.W."/>
            <person name="Tedersoo L."/>
            <person name="Vaario L.-M."/>
            <person name="Yamada A."/>
            <person name="Yan M."/>
            <person name="Wang P."/>
            <person name="Xu J."/>
            <person name="Bruns T."/>
            <person name="Baldrian P."/>
            <person name="Vilgalys R."/>
            <person name="Henrissat B."/>
            <person name="Grigoriev I.V."/>
            <person name="Hibbett D."/>
            <person name="Nagy L.G."/>
            <person name="Martin F.M."/>
        </authorList>
    </citation>
    <scope>NUCLEOTIDE SEQUENCE</scope>
    <source>
        <strain evidence="1">P2</strain>
    </source>
</reference>
<reference evidence="1" key="2">
    <citation type="journal article" date="2020" name="Nat. Commun.">
        <title>Large-scale genome sequencing of mycorrhizal fungi provides insights into the early evolution of symbiotic traits.</title>
        <authorList>
            <person name="Miyauchi S."/>
            <person name="Kiss E."/>
            <person name="Kuo A."/>
            <person name="Drula E."/>
            <person name="Kohler A."/>
            <person name="Sanchez-Garcia M."/>
            <person name="Morin E."/>
            <person name="Andreopoulos B."/>
            <person name="Barry K.W."/>
            <person name="Bonito G."/>
            <person name="Buee M."/>
            <person name="Carver A."/>
            <person name="Chen C."/>
            <person name="Cichocki N."/>
            <person name="Clum A."/>
            <person name="Culley D."/>
            <person name="Crous P.W."/>
            <person name="Fauchery L."/>
            <person name="Girlanda M."/>
            <person name="Hayes R.D."/>
            <person name="Keri Z."/>
            <person name="LaButti K."/>
            <person name="Lipzen A."/>
            <person name="Lombard V."/>
            <person name="Magnuson J."/>
            <person name="Maillard F."/>
            <person name="Murat C."/>
            <person name="Nolan M."/>
            <person name="Ohm R.A."/>
            <person name="Pangilinan J."/>
            <person name="Pereira M.F."/>
            <person name="Perotto S."/>
            <person name="Peter M."/>
            <person name="Pfister S."/>
            <person name="Riley R."/>
            <person name="Sitrit Y."/>
            <person name="Stielow J.B."/>
            <person name="Szollosi G."/>
            <person name="Zifcakova L."/>
            <person name="Stursova M."/>
            <person name="Spatafora J.W."/>
            <person name="Tedersoo L."/>
            <person name="Vaario L.M."/>
            <person name="Yamada A."/>
            <person name="Yan M."/>
            <person name="Wang P."/>
            <person name="Xu J."/>
            <person name="Bruns T."/>
            <person name="Baldrian P."/>
            <person name="Vilgalys R."/>
            <person name="Dunand C."/>
            <person name="Henrissat B."/>
            <person name="Grigoriev I.V."/>
            <person name="Hibbett D."/>
            <person name="Nagy L.G."/>
            <person name="Martin F.M."/>
        </authorList>
    </citation>
    <scope>NUCLEOTIDE SEQUENCE</scope>
    <source>
        <strain evidence="1">P2</strain>
    </source>
</reference>
<comment type="caution">
    <text evidence="1">The sequence shown here is derived from an EMBL/GenBank/DDBJ whole genome shotgun (WGS) entry which is preliminary data.</text>
</comment>
<evidence type="ECO:0000313" key="1">
    <source>
        <dbReference type="EMBL" id="KAF9642199.1"/>
    </source>
</evidence>
<evidence type="ECO:0000313" key="2">
    <source>
        <dbReference type="Proteomes" id="UP000886501"/>
    </source>
</evidence>
<keyword evidence="2" id="KW-1185">Reference proteome</keyword>